<protein>
    <submittedName>
        <fullName evidence="2">Uncharacterized protein</fullName>
    </submittedName>
</protein>
<organism evidence="2">
    <name type="scientific">Triticum urartu</name>
    <name type="common">Red wild einkorn</name>
    <name type="synonym">Crithodium urartu</name>
    <dbReference type="NCBI Taxonomy" id="4572"/>
    <lineage>
        <taxon>Eukaryota</taxon>
        <taxon>Viridiplantae</taxon>
        <taxon>Streptophyta</taxon>
        <taxon>Embryophyta</taxon>
        <taxon>Tracheophyta</taxon>
        <taxon>Spermatophyta</taxon>
        <taxon>Magnoliopsida</taxon>
        <taxon>Liliopsida</taxon>
        <taxon>Poales</taxon>
        <taxon>Poaceae</taxon>
        <taxon>BOP clade</taxon>
        <taxon>Pooideae</taxon>
        <taxon>Triticodae</taxon>
        <taxon>Triticeae</taxon>
        <taxon>Triticinae</taxon>
        <taxon>Triticum</taxon>
    </lineage>
</organism>
<accession>M7ZER6</accession>
<sequence length="79" mass="8414">MEQRHADKMPASAPHHDEHPKQQPPPDEEEASSLSPTVARLVRESIASKPADGGKAAADGSSDILAFARSVDRVDSSLE</sequence>
<gene>
    <name evidence="2" type="ORF">TRIUR3_13998</name>
</gene>
<feature type="compositionally biased region" description="Basic and acidic residues" evidence="1">
    <location>
        <begin position="1"/>
        <end position="21"/>
    </location>
</feature>
<feature type="compositionally biased region" description="Low complexity" evidence="1">
    <location>
        <begin position="47"/>
        <end position="62"/>
    </location>
</feature>
<proteinExistence type="predicted"/>
<evidence type="ECO:0000256" key="1">
    <source>
        <dbReference type="SAM" id="MobiDB-lite"/>
    </source>
</evidence>
<name>M7ZER6_TRIUA</name>
<evidence type="ECO:0000313" key="2">
    <source>
        <dbReference type="EMBL" id="EMS46574.1"/>
    </source>
</evidence>
<feature type="region of interest" description="Disordered" evidence="1">
    <location>
        <begin position="1"/>
        <end position="62"/>
    </location>
</feature>
<dbReference type="AlphaFoldDB" id="M7ZER6"/>
<reference evidence="2" key="1">
    <citation type="journal article" date="2013" name="Nature">
        <title>Draft genome of the wheat A-genome progenitor Triticum urartu.</title>
        <authorList>
            <person name="Ling H.Q."/>
            <person name="Zhao S."/>
            <person name="Liu D."/>
            <person name="Wang J."/>
            <person name="Sun H."/>
            <person name="Zhang C."/>
            <person name="Fan H."/>
            <person name="Li D."/>
            <person name="Dong L."/>
            <person name="Tao Y."/>
            <person name="Gao C."/>
            <person name="Wu H."/>
            <person name="Li Y."/>
            <person name="Cui Y."/>
            <person name="Guo X."/>
            <person name="Zheng S."/>
            <person name="Wang B."/>
            <person name="Yu K."/>
            <person name="Liang Q."/>
            <person name="Yang W."/>
            <person name="Lou X."/>
            <person name="Chen J."/>
            <person name="Feng M."/>
            <person name="Jian J."/>
            <person name="Zhang X."/>
            <person name="Luo G."/>
            <person name="Jiang Y."/>
            <person name="Liu J."/>
            <person name="Wang Z."/>
            <person name="Sha Y."/>
            <person name="Zhang B."/>
            <person name="Wu H."/>
            <person name="Tang D."/>
            <person name="Shen Q."/>
            <person name="Xue P."/>
            <person name="Zou S."/>
            <person name="Wang X."/>
            <person name="Liu X."/>
            <person name="Wang F."/>
            <person name="Yang Y."/>
            <person name="An X."/>
            <person name="Dong Z."/>
            <person name="Zhang K."/>
            <person name="Zhang X."/>
            <person name="Luo M.C."/>
            <person name="Dvorak J."/>
            <person name="Tong Y."/>
            <person name="Wang J."/>
            <person name="Yang H."/>
            <person name="Li Z."/>
            <person name="Wang D."/>
            <person name="Zhang A."/>
            <person name="Wang J."/>
        </authorList>
    </citation>
    <scope>NUCLEOTIDE SEQUENCE</scope>
</reference>
<dbReference type="EMBL" id="KD272989">
    <property type="protein sequence ID" value="EMS46574.1"/>
    <property type="molecule type" value="Genomic_DNA"/>
</dbReference>
<dbReference type="OrthoDB" id="687180at2759"/>
<dbReference type="eggNOG" id="ENOG502R64Y">
    <property type="taxonomic scope" value="Eukaryota"/>
</dbReference>